<evidence type="ECO:0000256" key="3">
    <source>
        <dbReference type="ARBA" id="ARBA00038125"/>
    </source>
</evidence>
<dbReference type="AlphaFoldDB" id="A0A8C4PZ66"/>
<accession>A0A8C4PZ66</accession>
<dbReference type="PANTHER" id="PTHR46949">
    <property type="entry name" value="LEUCINE REPEAT ADAPTER PROTEIN 25"/>
    <property type="match status" value="1"/>
</dbReference>
<organism evidence="4 5">
    <name type="scientific">Eptatretus burgeri</name>
    <name type="common">Inshore hagfish</name>
    <dbReference type="NCBI Taxonomy" id="7764"/>
    <lineage>
        <taxon>Eukaryota</taxon>
        <taxon>Metazoa</taxon>
        <taxon>Chordata</taxon>
        <taxon>Craniata</taxon>
        <taxon>Vertebrata</taxon>
        <taxon>Cyclostomata</taxon>
        <taxon>Myxini</taxon>
        <taxon>Myxiniformes</taxon>
        <taxon>Myxinidae</taxon>
        <taxon>Eptatretinae</taxon>
        <taxon>Eptatretus</taxon>
    </lineage>
</organism>
<protein>
    <submittedName>
        <fullName evidence="4">Family with sequence similarity 89 member B</fullName>
    </submittedName>
</protein>
<evidence type="ECO:0000256" key="1">
    <source>
        <dbReference type="ARBA" id="ARBA00004496"/>
    </source>
</evidence>
<comment type="similarity">
    <text evidence="3">Belongs to the FAM89 family.</text>
</comment>
<evidence type="ECO:0000256" key="2">
    <source>
        <dbReference type="ARBA" id="ARBA00022490"/>
    </source>
</evidence>
<proteinExistence type="inferred from homology"/>
<sequence length="222" mass="23675">MQYICNLFINKMNAHRGKVLRKTSVGSRDPPFCIPGLPPLPKSLSGLVSSSSGSVRQLQRLCATKNRIQDDLSQAIRPARAGGIVAATSSVGGMDVALSKGAAGIMGMGGSKSGSIDRSLVMLRQEMMGLRQLDMGLLCQLWSLHEALQEYKGMMCTGLGAQDSDEDFDRAAERISPSAARRFSANQRDKIRCSFTSSSSSYSPSGCSTRLQVASLAKGTCC</sequence>
<keyword evidence="2" id="KW-0963">Cytoplasm</keyword>
<comment type="subcellular location">
    <subcellularLocation>
        <location evidence="1">Cytoplasm</location>
    </subcellularLocation>
</comment>
<dbReference type="PANTHER" id="PTHR46949:SF1">
    <property type="entry name" value="AT07979P2"/>
    <property type="match status" value="1"/>
</dbReference>
<keyword evidence="5" id="KW-1185">Reference proteome</keyword>
<dbReference type="GO" id="GO:0005737">
    <property type="term" value="C:cytoplasm"/>
    <property type="evidence" value="ECO:0007669"/>
    <property type="project" value="UniProtKB-SubCell"/>
</dbReference>
<dbReference type="InterPro" id="IPR005398">
    <property type="entry name" value="Tubby_N"/>
</dbReference>
<evidence type="ECO:0000313" key="4">
    <source>
        <dbReference type="Ensembl" id="ENSEBUP00000006434.1"/>
    </source>
</evidence>
<evidence type="ECO:0000313" key="5">
    <source>
        <dbReference type="Proteomes" id="UP000694388"/>
    </source>
</evidence>
<dbReference type="GeneTree" id="ENSGT00940000153370"/>
<name>A0A8C4PZ66_EPTBU</name>
<dbReference type="Ensembl" id="ENSEBUT00000006844.1">
    <property type="protein sequence ID" value="ENSEBUP00000006389.1"/>
    <property type="gene ID" value="ENSEBUG00000004242.1"/>
</dbReference>
<dbReference type="Ensembl" id="ENSEBUT00000006890.1">
    <property type="protein sequence ID" value="ENSEBUP00000006434.1"/>
    <property type="gene ID" value="ENSEBUG00000004242.1"/>
</dbReference>
<dbReference type="PRINTS" id="PR01574">
    <property type="entry name" value="TUBBYPROTEIN"/>
</dbReference>
<reference evidence="4" key="1">
    <citation type="submission" date="2025-05" db="UniProtKB">
        <authorList>
            <consortium name="Ensembl"/>
        </authorList>
    </citation>
    <scope>IDENTIFICATION</scope>
</reference>
<dbReference type="Proteomes" id="UP000694388">
    <property type="component" value="Unplaced"/>
</dbReference>